<feature type="compositionally biased region" description="Polar residues" evidence="5">
    <location>
        <begin position="811"/>
        <end position="822"/>
    </location>
</feature>
<dbReference type="InterPro" id="IPR001841">
    <property type="entry name" value="Znf_RING"/>
</dbReference>
<dbReference type="GO" id="GO:0008270">
    <property type="term" value="F:zinc ion binding"/>
    <property type="evidence" value="ECO:0007669"/>
    <property type="project" value="UniProtKB-KW"/>
</dbReference>
<dbReference type="AlphaFoldDB" id="A0A8B8IUS5"/>
<feature type="region of interest" description="Disordered" evidence="5">
    <location>
        <begin position="796"/>
        <end position="822"/>
    </location>
</feature>
<evidence type="ECO:0000259" key="6">
    <source>
        <dbReference type="PROSITE" id="PS50089"/>
    </source>
</evidence>
<evidence type="ECO:0000256" key="4">
    <source>
        <dbReference type="PROSITE-ProRule" id="PRU00175"/>
    </source>
</evidence>
<name>A0A8B8IUS5_VANTA</name>
<dbReference type="InterPro" id="IPR015947">
    <property type="entry name" value="PUA-like_sf"/>
</dbReference>
<evidence type="ECO:0000256" key="1">
    <source>
        <dbReference type="ARBA" id="ARBA00022723"/>
    </source>
</evidence>
<dbReference type="GeneID" id="113403165"/>
<dbReference type="Gene3D" id="3.30.40.10">
    <property type="entry name" value="Zinc/RING finger domain, C3HC4 (zinc finger)"/>
    <property type="match status" value="1"/>
</dbReference>
<evidence type="ECO:0000256" key="2">
    <source>
        <dbReference type="ARBA" id="ARBA00022771"/>
    </source>
</evidence>
<reference evidence="9" key="1">
    <citation type="submission" date="2025-08" db="UniProtKB">
        <authorList>
            <consortium name="RefSeq"/>
        </authorList>
    </citation>
    <scope>IDENTIFICATION</scope>
    <source>
        <tissue evidence="9">Whole body</tissue>
    </source>
</reference>
<dbReference type="InterPro" id="IPR017907">
    <property type="entry name" value="Znf_RING_CS"/>
</dbReference>
<evidence type="ECO:0000259" key="7">
    <source>
        <dbReference type="PROSITE" id="PS51787"/>
    </source>
</evidence>
<dbReference type="OrthoDB" id="264917at2759"/>
<gene>
    <name evidence="9" type="primary">LOC113403165</name>
</gene>
<dbReference type="Pfam" id="PF02190">
    <property type="entry name" value="LON_substr_bdg"/>
    <property type="match status" value="1"/>
</dbReference>
<protein>
    <submittedName>
        <fullName evidence="9">Uncharacterized protein LOC113403165 isoform X1</fullName>
    </submittedName>
</protein>
<dbReference type="RefSeq" id="XP_026499416.2">
    <property type="nucleotide sequence ID" value="XM_026643631.2"/>
</dbReference>
<dbReference type="PROSITE" id="PS50089">
    <property type="entry name" value="ZF_RING_2"/>
    <property type="match status" value="1"/>
</dbReference>
<keyword evidence="2 4" id="KW-0863">Zinc-finger</keyword>
<feature type="domain" description="RING-type" evidence="6">
    <location>
        <begin position="518"/>
        <end position="555"/>
    </location>
</feature>
<dbReference type="OMA" id="VLEDNRC"/>
<keyword evidence="1" id="KW-0479">Metal-binding</keyword>
<dbReference type="InterPro" id="IPR003111">
    <property type="entry name" value="Lon_prtase_N"/>
</dbReference>
<dbReference type="PROSITE" id="PS51787">
    <property type="entry name" value="LON_N"/>
    <property type="match status" value="1"/>
</dbReference>
<keyword evidence="3" id="KW-0862">Zinc</keyword>
<dbReference type="PANTHER" id="PTHR23327">
    <property type="entry name" value="RING FINGER PROTEIN 127"/>
    <property type="match status" value="1"/>
</dbReference>
<proteinExistence type="predicted"/>
<dbReference type="SMART" id="SM00464">
    <property type="entry name" value="LON"/>
    <property type="match status" value="1"/>
</dbReference>
<evidence type="ECO:0000256" key="5">
    <source>
        <dbReference type="SAM" id="MobiDB-lite"/>
    </source>
</evidence>
<organism evidence="8 9">
    <name type="scientific">Vanessa tameamea</name>
    <name type="common">Kamehameha butterfly</name>
    <dbReference type="NCBI Taxonomy" id="334116"/>
    <lineage>
        <taxon>Eukaryota</taxon>
        <taxon>Metazoa</taxon>
        <taxon>Ecdysozoa</taxon>
        <taxon>Arthropoda</taxon>
        <taxon>Hexapoda</taxon>
        <taxon>Insecta</taxon>
        <taxon>Pterygota</taxon>
        <taxon>Neoptera</taxon>
        <taxon>Endopterygota</taxon>
        <taxon>Lepidoptera</taxon>
        <taxon>Glossata</taxon>
        <taxon>Ditrysia</taxon>
        <taxon>Papilionoidea</taxon>
        <taxon>Nymphalidae</taxon>
        <taxon>Nymphalinae</taxon>
        <taxon>Vanessa</taxon>
    </lineage>
</organism>
<dbReference type="Pfam" id="PF13923">
    <property type="entry name" value="zf-C3HC4_2"/>
    <property type="match status" value="1"/>
</dbReference>
<accession>A0A8B8IUS5</accession>
<sequence length="822" mass="93199">MWESSSLYSPSSLTNEVSIQLAAEPNHSPISQDSPNDGILPNSRQTLICYGIPDVTSSFVTQLLPHDTLLEMNSNIQPSRFRNQRRRTYGAQRFRPYRIPNINLLFGVQTGNCNLANTEEIFTSGDSQVESFGALAKRRRRGQCIENLSNIEQERENRSLPLENDSLSENRLQITLNNNVTSVPSVSNQDSDSMENFVPRFQSYPVQSTSPTALIENSHQNSNSSNEIYLEPVSSSLLNSFFRSNHVHSKESHNHKSNSKRTLKVINSTKYYRNVTEDPLSPFLRLIPELPLPTISAQKLANNLIKLSRYLKSPNLNELCCLNCCHIPVLPVTGQCGHTRCMRCILLNGACPCGVNAPKTLFVNTIVREIVEKMMKYIKKPRIIDPGSLTRTPEQRTIPLIGVKPRYSIKRSLQNRTSREHVNCAHSGSRPRVPMTVQARHRRARELLCAGKFLEAAPHLARVAASTEPYARVARVHLMQTISAMCNFRKRRTITRELCQSVREQSAHSWVSPSDLECVLCTNTFTNPVSTPCGHTYCRSCIERSLYYKKKCALCLGPLENFRLAETRDTQFITSILASIDVLPLPEETDVIPVVTCYVAFPGMPCPLFIFDPRYWLMVRRVLESGSRRFGMLAYERGHTFADYGTVLEICDCVVLEDSRCIVSTVGVSRFRVLERRVKDGCDVARIQPLTDIIPTDDEIQDLHLLAGQISCKALTWLKNMDESVREEIETAFGSLPYDETPDQWWKTSDGPNWLWWLIAILPLKSEIKILILSTRSLLKRMLAVSRTLDVMDSDSFTASNQSDGEPPLNELTNQEWLNRNR</sequence>
<dbReference type="InterPro" id="IPR046336">
    <property type="entry name" value="Lon_prtase_N_sf"/>
</dbReference>
<dbReference type="SMART" id="SM00184">
    <property type="entry name" value="RING"/>
    <property type="match status" value="1"/>
</dbReference>
<dbReference type="GO" id="GO:0061630">
    <property type="term" value="F:ubiquitin protein ligase activity"/>
    <property type="evidence" value="ECO:0007669"/>
    <property type="project" value="TreeGrafter"/>
</dbReference>
<evidence type="ECO:0000313" key="9">
    <source>
        <dbReference type="RefSeq" id="XP_026499416.2"/>
    </source>
</evidence>
<dbReference type="Gene3D" id="2.30.130.40">
    <property type="entry name" value="LON domain-like"/>
    <property type="match status" value="1"/>
</dbReference>
<evidence type="ECO:0000313" key="8">
    <source>
        <dbReference type="Proteomes" id="UP001652626"/>
    </source>
</evidence>
<dbReference type="SUPFAM" id="SSF88697">
    <property type="entry name" value="PUA domain-like"/>
    <property type="match status" value="1"/>
</dbReference>
<dbReference type="SUPFAM" id="SSF57850">
    <property type="entry name" value="RING/U-box"/>
    <property type="match status" value="1"/>
</dbReference>
<dbReference type="InterPro" id="IPR013083">
    <property type="entry name" value="Znf_RING/FYVE/PHD"/>
</dbReference>
<dbReference type="CDD" id="cd16514">
    <property type="entry name" value="RING-HC_LONFs_rpt2"/>
    <property type="match status" value="1"/>
</dbReference>
<evidence type="ECO:0000256" key="3">
    <source>
        <dbReference type="ARBA" id="ARBA00022833"/>
    </source>
</evidence>
<dbReference type="Proteomes" id="UP001652626">
    <property type="component" value="Chromosome Z"/>
</dbReference>
<dbReference type="PANTHER" id="PTHR23327:SF42">
    <property type="entry name" value="LON PEPTIDASE N-TERMINAL DOMAIN AND RING FINGER PROTEIN C14F5.10C"/>
    <property type="match status" value="1"/>
</dbReference>
<keyword evidence="8" id="KW-1185">Reference proteome</keyword>
<dbReference type="PROSITE" id="PS00518">
    <property type="entry name" value="ZF_RING_1"/>
    <property type="match status" value="1"/>
</dbReference>
<feature type="domain" description="Lon N-terminal" evidence="7">
    <location>
        <begin position="589"/>
        <end position="793"/>
    </location>
</feature>